<protein>
    <submittedName>
        <fullName evidence="4">2-octaprenylphenol hydroxylase</fullName>
    </submittedName>
</protein>
<dbReference type="EMBL" id="FQWY01000007">
    <property type="protein sequence ID" value="SHG60720.1"/>
    <property type="molecule type" value="Genomic_DNA"/>
</dbReference>
<gene>
    <name evidence="4" type="ORF">SAMN02745221_00576</name>
</gene>
<dbReference type="Pfam" id="PF03109">
    <property type="entry name" value="ABC1"/>
    <property type="match status" value="1"/>
</dbReference>
<feature type="transmembrane region" description="Helical" evidence="2">
    <location>
        <begin position="530"/>
        <end position="551"/>
    </location>
</feature>
<dbReference type="PANTHER" id="PTHR10566">
    <property type="entry name" value="CHAPERONE-ACTIVITY OF BC1 COMPLEX CABC1 -RELATED"/>
    <property type="match status" value="1"/>
</dbReference>
<dbReference type="PANTHER" id="PTHR10566:SF113">
    <property type="entry name" value="PROTEIN ACTIVITY OF BC1 COMPLEX KINASE 7, CHLOROPLASTIC"/>
    <property type="match status" value="1"/>
</dbReference>
<evidence type="ECO:0000256" key="2">
    <source>
        <dbReference type="SAM" id="Phobius"/>
    </source>
</evidence>
<dbReference type="InterPro" id="IPR050154">
    <property type="entry name" value="UbiB_kinase"/>
</dbReference>
<dbReference type="CDD" id="cd05121">
    <property type="entry name" value="ABC1_ADCK3-like"/>
    <property type="match status" value="1"/>
</dbReference>
<sequence length="556" mass="63661">MLNKRGKNVNHLKHVPRYREIVNILIKHGFGFIVDILNQKRLGRKSIFPRRESHFTTGPKRLRHLFEDLGPTYIKLGQLLSTRPDILNKEYIKELEKLQNNVPPFPFDVLRSICQEEGIDIEEDFIYFNPQPLAAASIAQVHEAVLKNGEKVILKVQRPGIRKIIETDLEILREISAVLEKRTSWGRLYKITEIVDELSEALLNELDFRKEALNADKFYQNFQRDKNVLIPRIYWEYSSSRILTMQYLEGIKISEFIKLKQAGLDTRKIAQNLVDALFKQIWDHGFFHADPHPGNLAIAEGEKIIFYDFGQVGIIDDVLKEKGMNLIINMMRYDTHGVTRALLDIGIGSQYVNQEELRRDVSKLQQKYYGLPLSNINVGEALGELVELSVKYQMRLPAELSLMVKMLMTLEGLITQLDPQISIVDIAEPYGKKLILRKFSPARLKQNVEDLAIDYGSLFKSLPRDMENILKTISEGQLQIKMEHTNIRKLAERIDIMSNRLSLAIILASIIIGTSLVVDKAGSALLNRIPLVELGFSIAVILGFVLAYSILKSGKY</sequence>
<dbReference type="SUPFAM" id="SSF56112">
    <property type="entry name" value="Protein kinase-like (PK-like)"/>
    <property type="match status" value="1"/>
</dbReference>
<name>A0A1M5L6X7_9FIRM</name>
<dbReference type="RefSeq" id="WP_073089712.1">
    <property type="nucleotide sequence ID" value="NZ_FQWY01000007.1"/>
</dbReference>
<evidence type="ECO:0000256" key="1">
    <source>
        <dbReference type="ARBA" id="ARBA00009670"/>
    </source>
</evidence>
<feature type="transmembrane region" description="Helical" evidence="2">
    <location>
        <begin position="501"/>
        <end position="518"/>
    </location>
</feature>
<evidence type="ECO:0000259" key="3">
    <source>
        <dbReference type="Pfam" id="PF03109"/>
    </source>
</evidence>
<keyword evidence="5" id="KW-1185">Reference proteome</keyword>
<keyword evidence="2" id="KW-1133">Transmembrane helix</keyword>
<evidence type="ECO:0000313" key="4">
    <source>
        <dbReference type="EMBL" id="SHG60720.1"/>
    </source>
</evidence>
<evidence type="ECO:0000313" key="5">
    <source>
        <dbReference type="Proteomes" id="UP000242329"/>
    </source>
</evidence>
<accession>A0A1M5L6X7</accession>
<dbReference type="AlphaFoldDB" id="A0A1M5L6X7"/>
<dbReference type="STRING" id="1123382.SAMN02745221_00576"/>
<keyword evidence="2" id="KW-0812">Transmembrane</keyword>
<feature type="domain" description="ABC1 atypical kinase-like" evidence="3">
    <location>
        <begin position="97"/>
        <end position="340"/>
    </location>
</feature>
<organism evidence="4 5">
    <name type="scientific">Thermosyntropha lipolytica DSM 11003</name>
    <dbReference type="NCBI Taxonomy" id="1123382"/>
    <lineage>
        <taxon>Bacteria</taxon>
        <taxon>Bacillati</taxon>
        <taxon>Bacillota</taxon>
        <taxon>Clostridia</taxon>
        <taxon>Eubacteriales</taxon>
        <taxon>Syntrophomonadaceae</taxon>
        <taxon>Thermosyntropha</taxon>
    </lineage>
</organism>
<reference evidence="5" key="1">
    <citation type="submission" date="2016-11" db="EMBL/GenBank/DDBJ databases">
        <authorList>
            <person name="Varghese N."/>
            <person name="Submissions S."/>
        </authorList>
    </citation>
    <scope>NUCLEOTIDE SEQUENCE [LARGE SCALE GENOMIC DNA]</scope>
    <source>
        <strain evidence="5">DSM 11003</strain>
    </source>
</reference>
<dbReference type="Proteomes" id="UP000242329">
    <property type="component" value="Unassembled WGS sequence"/>
</dbReference>
<comment type="similarity">
    <text evidence="1">Belongs to the protein kinase superfamily. ADCK protein kinase family.</text>
</comment>
<proteinExistence type="inferred from homology"/>
<dbReference type="OrthoDB" id="9795390at2"/>
<dbReference type="InterPro" id="IPR011009">
    <property type="entry name" value="Kinase-like_dom_sf"/>
</dbReference>
<keyword evidence="2" id="KW-0472">Membrane</keyword>
<dbReference type="InterPro" id="IPR004147">
    <property type="entry name" value="ABC1_dom"/>
</dbReference>